<sequence>MDADSERGSGDPAAVFAAMADLVYREAEPDQVYEAICSAATQLVPRCDHASVMMRRRNRYVTVAAGDDIARQVDDLERETGQGACLDAIEHEHPQIEPDLRTGSPWPRFAARVLAETPVRGAMSFRLHTETGKIGALNLFTDTPGGFTATEAAQASVLASFAAVTTLAVSRGETLASLRDGLSSNREIGKAIGLLIVLHHIGDDEAFELLRSTSQQMNVKVADLARTLNERHLRDMSDLNRPGGRGPLLG</sequence>
<dbReference type="SUPFAM" id="SSF52172">
    <property type="entry name" value="CheY-like"/>
    <property type="match status" value="1"/>
</dbReference>
<dbReference type="SUPFAM" id="SSF55781">
    <property type="entry name" value="GAF domain-like"/>
    <property type="match status" value="1"/>
</dbReference>
<dbReference type="InterPro" id="IPR029016">
    <property type="entry name" value="GAF-like_dom_sf"/>
</dbReference>
<dbReference type="PIRSF" id="PIRSF036625">
    <property type="entry name" value="GAF_ANTAR"/>
    <property type="match status" value="1"/>
</dbReference>
<evidence type="ECO:0000256" key="4">
    <source>
        <dbReference type="ARBA" id="ARBA00023163"/>
    </source>
</evidence>
<dbReference type="InterPro" id="IPR005561">
    <property type="entry name" value="ANTAR"/>
</dbReference>
<dbReference type="InterPro" id="IPR003018">
    <property type="entry name" value="GAF"/>
</dbReference>
<keyword evidence="4" id="KW-0804">Transcription</keyword>
<dbReference type="Gene3D" id="3.30.450.40">
    <property type="match status" value="1"/>
</dbReference>
<dbReference type="InterPro" id="IPR036388">
    <property type="entry name" value="WH-like_DNA-bd_sf"/>
</dbReference>
<keyword evidence="7" id="KW-1185">Reference proteome</keyword>
<organism evidence="6 7">
    <name type="scientific">Rhodococcus chondri</name>
    <dbReference type="NCBI Taxonomy" id="3065941"/>
    <lineage>
        <taxon>Bacteria</taxon>
        <taxon>Bacillati</taxon>
        <taxon>Actinomycetota</taxon>
        <taxon>Actinomycetes</taxon>
        <taxon>Mycobacteriales</taxon>
        <taxon>Nocardiaceae</taxon>
        <taxon>Rhodococcus</taxon>
    </lineage>
</organism>
<reference evidence="6 7" key="1">
    <citation type="submission" date="2023-08" db="EMBL/GenBank/DDBJ databases">
        <authorList>
            <person name="Girao M."/>
            <person name="Carvalho M.F."/>
        </authorList>
    </citation>
    <scope>NUCLEOTIDE SEQUENCE [LARGE SCALE GENOMIC DNA]</scope>
    <source>
        <strain evidence="6 7">CC-R104</strain>
    </source>
</reference>
<dbReference type="PROSITE" id="PS50921">
    <property type="entry name" value="ANTAR"/>
    <property type="match status" value="1"/>
</dbReference>
<evidence type="ECO:0000256" key="3">
    <source>
        <dbReference type="ARBA" id="ARBA00023015"/>
    </source>
</evidence>
<feature type="domain" description="ANTAR" evidence="5">
    <location>
        <begin position="168"/>
        <end position="229"/>
    </location>
</feature>
<proteinExistence type="predicted"/>
<name>A0ABU7JXH8_9NOCA</name>
<dbReference type="Pfam" id="PF13185">
    <property type="entry name" value="GAF_2"/>
    <property type="match status" value="1"/>
</dbReference>
<evidence type="ECO:0000313" key="6">
    <source>
        <dbReference type="EMBL" id="MEE2034614.1"/>
    </source>
</evidence>
<dbReference type="EMBL" id="JAUZMZ010000164">
    <property type="protein sequence ID" value="MEE2034614.1"/>
    <property type="molecule type" value="Genomic_DNA"/>
</dbReference>
<accession>A0ABU7JXH8</accession>
<dbReference type="Proteomes" id="UP001331936">
    <property type="component" value="Unassembled WGS sequence"/>
</dbReference>
<keyword evidence="2" id="KW-0418">Kinase</keyword>
<evidence type="ECO:0000256" key="2">
    <source>
        <dbReference type="ARBA" id="ARBA00022777"/>
    </source>
</evidence>
<evidence type="ECO:0000259" key="5">
    <source>
        <dbReference type="PROSITE" id="PS50921"/>
    </source>
</evidence>
<comment type="caution">
    <text evidence="6">The sequence shown here is derived from an EMBL/GenBank/DDBJ whole genome shotgun (WGS) entry which is preliminary data.</text>
</comment>
<evidence type="ECO:0000256" key="1">
    <source>
        <dbReference type="ARBA" id="ARBA00022679"/>
    </source>
</evidence>
<evidence type="ECO:0000313" key="7">
    <source>
        <dbReference type="Proteomes" id="UP001331936"/>
    </source>
</evidence>
<keyword evidence="3" id="KW-0805">Transcription regulation</keyword>
<dbReference type="Gene3D" id="1.10.10.10">
    <property type="entry name" value="Winged helix-like DNA-binding domain superfamily/Winged helix DNA-binding domain"/>
    <property type="match status" value="1"/>
</dbReference>
<dbReference type="InterPro" id="IPR012074">
    <property type="entry name" value="GAF_ANTAR"/>
</dbReference>
<protein>
    <submittedName>
        <fullName evidence="6">GAF and ANTAR domain-containing protein</fullName>
    </submittedName>
</protein>
<dbReference type="SMART" id="SM01012">
    <property type="entry name" value="ANTAR"/>
    <property type="match status" value="1"/>
</dbReference>
<gene>
    <name evidence="6" type="ORF">Q8814_21265</name>
</gene>
<dbReference type="RefSeq" id="WP_330153979.1">
    <property type="nucleotide sequence ID" value="NZ_JAUZMZ010000164.1"/>
</dbReference>
<keyword evidence="1" id="KW-0808">Transferase</keyword>
<dbReference type="Pfam" id="PF03861">
    <property type="entry name" value="ANTAR"/>
    <property type="match status" value="1"/>
</dbReference>
<dbReference type="InterPro" id="IPR011006">
    <property type="entry name" value="CheY-like_superfamily"/>
</dbReference>